<dbReference type="RefSeq" id="WP_114098175.1">
    <property type="nucleotide sequence ID" value="NZ_JPWI01000006.1"/>
</dbReference>
<dbReference type="GO" id="GO:0016779">
    <property type="term" value="F:nucleotidyltransferase activity"/>
    <property type="evidence" value="ECO:0007669"/>
    <property type="project" value="UniProtKB-ARBA"/>
</dbReference>
<dbReference type="PANTHER" id="PTHR43777:SF1">
    <property type="entry name" value="MOLYBDENUM COFACTOR CYTIDYLYLTRANSFERASE"/>
    <property type="match status" value="1"/>
</dbReference>
<dbReference type="PANTHER" id="PTHR43777">
    <property type="entry name" value="MOLYBDENUM COFACTOR CYTIDYLYLTRANSFERASE"/>
    <property type="match status" value="1"/>
</dbReference>
<dbReference type="InterPro" id="IPR029044">
    <property type="entry name" value="Nucleotide-diphossugar_trans"/>
</dbReference>
<dbReference type="InterPro" id="IPR025877">
    <property type="entry name" value="MobA-like_NTP_Trfase"/>
</dbReference>
<dbReference type="Proteomes" id="UP000252255">
    <property type="component" value="Unassembled WGS sequence"/>
</dbReference>
<dbReference type="SUPFAM" id="SSF53448">
    <property type="entry name" value="Nucleotide-diphospho-sugar transferases"/>
    <property type="match status" value="1"/>
</dbReference>
<protein>
    <recommendedName>
        <fullName evidence="2">MobA-like NTP transferase domain-containing protein</fullName>
    </recommendedName>
</protein>
<accession>A0A367WX12</accession>
<reference evidence="3 4" key="1">
    <citation type="submission" date="2014-07" db="EMBL/GenBank/DDBJ databases">
        <title>Draft genome sequence of Thalassospira profundimaris PR54-5.</title>
        <authorList>
            <person name="Lai Q."/>
            <person name="Shao Z."/>
        </authorList>
    </citation>
    <scope>NUCLEOTIDE SEQUENCE [LARGE SCALE GENOMIC DNA]</scope>
    <source>
        <strain evidence="3 4">PR54-5</strain>
    </source>
</reference>
<evidence type="ECO:0000256" key="1">
    <source>
        <dbReference type="ARBA" id="ARBA00022842"/>
    </source>
</evidence>
<proteinExistence type="predicted"/>
<dbReference type="AlphaFoldDB" id="A0A367WX12"/>
<gene>
    <name evidence="3" type="ORF">TH30_11540</name>
</gene>
<feature type="domain" description="MobA-like NTP transferase" evidence="2">
    <location>
        <begin position="14"/>
        <end position="170"/>
    </location>
</feature>
<evidence type="ECO:0000313" key="4">
    <source>
        <dbReference type="Proteomes" id="UP000252255"/>
    </source>
</evidence>
<name>A0A367WX12_9PROT</name>
<dbReference type="OrthoDB" id="9779263at2"/>
<organism evidence="3 4">
    <name type="scientific">Thalassospira profundimaris</name>
    <dbReference type="NCBI Taxonomy" id="502049"/>
    <lineage>
        <taxon>Bacteria</taxon>
        <taxon>Pseudomonadati</taxon>
        <taxon>Pseudomonadota</taxon>
        <taxon>Alphaproteobacteria</taxon>
        <taxon>Rhodospirillales</taxon>
        <taxon>Thalassospiraceae</taxon>
        <taxon>Thalassospira</taxon>
    </lineage>
</organism>
<dbReference type="Pfam" id="PF12804">
    <property type="entry name" value="NTP_transf_3"/>
    <property type="match status" value="1"/>
</dbReference>
<sequence>MSMHTDHTTPKLAALVLAAGESARFGGRKQLADINGMPMIRHTLDRVAALPGIECFVVLGAFADEIRPIIGSDASIVENDDWASGMGSSIAAGMTAILKQDRFDGVLIALCDQIELATTDYAKLISSFDGNDIIATRHPDGLGVPAVFPRATFDTLAALSGTVGARKILNGPAHHGIGIDLPNARFDIDTKDDLKAVLKHPA</sequence>
<keyword evidence="1" id="KW-0460">Magnesium</keyword>
<evidence type="ECO:0000313" key="3">
    <source>
        <dbReference type="EMBL" id="RCK45769.1"/>
    </source>
</evidence>
<dbReference type="Gene3D" id="3.90.550.10">
    <property type="entry name" value="Spore Coat Polysaccharide Biosynthesis Protein SpsA, Chain A"/>
    <property type="match status" value="1"/>
</dbReference>
<dbReference type="EMBL" id="JPWI01000006">
    <property type="protein sequence ID" value="RCK45769.1"/>
    <property type="molecule type" value="Genomic_DNA"/>
</dbReference>
<dbReference type="CDD" id="cd04182">
    <property type="entry name" value="GT_2_like_f"/>
    <property type="match status" value="1"/>
</dbReference>
<evidence type="ECO:0000259" key="2">
    <source>
        <dbReference type="Pfam" id="PF12804"/>
    </source>
</evidence>
<comment type="caution">
    <text evidence="3">The sequence shown here is derived from an EMBL/GenBank/DDBJ whole genome shotgun (WGS) entry which is preliminary data.</text>
</comment>